<proteinExistence type="predicted"/>
<dbReference type="AlphaFoldDB" id="A0A932A8L3"/>
<accession>A0A932A8L3</accession>
<dbReference type="NCBIfam" id="TIGR00277">
    <property type="entry name" value="HDIG"/>
    <property type="match status" value="1"/>
</dbReference>
<dbReference type="PANTHER" id="PTHR38659:SF2">
    <property type="entry name" value="HDIG DOMAIN PROTEIN"/>
    <property type="match status" value="1"/>
</dbReference>
<dbReference type="PANTHER" id="PTHR38659">
    <property type="entry name" value="METAL-DEPENDENT PHOSPHOHYDROLASE"/>
    <property type="match status" value="1"/>
</dbReference>
<name>A0A932A8L3_9BACT</name>
<protein>
    <submittedName>
        <fullName evidence="2">HD domain-containing protein</fullName>
    </submittedName>
</protein>
<evidence type="ECO:0000313" key="2">
    <source>
        <dbReference type="EMBL" id="MBI2678572.1"/>
    </source>
</evidence>
<dbReference type="EMBL" id="JACPNR010000009">
    <property type="protein sequence ID" value="MBI2678572.1"/>
    <property type="molecule type" value="Genomic_DNA"/>
</dbReference>
<dbReference type="InterPro" id="IPR006674">
    <property type="entry name" value="HD_domain"/>
</dbReference>
<gene>
    <name evidence="2" type="ORF">HYX28_07300</name>
</gene>
<dbReference type="Gene3D" id="1.10.3210.10">
    <property type="entry name" value="Hypothetical protein af1432"/>
    <property type="match status" value="1"/>
</dbReference>
<dbReference type="Proteomes" id="UP000779809">
    <property type="component" value="Unassembled WGS sequence"/>
</dbReference>
<reference evidence="2" key="1">
    <citation type="submission" date="2020-07" db="EMBL/GenBank/DDBJ databases">
        <title>Huge and variable diversity of episymbiotic CPR bacteria and DPANN archaea in groundwater ecosystems.</title>
        <authorList>
            <person name="He C.Y."/>
            <person name="Keren R."/>
            <person name="Whittaker M."/>
            <person name="Farag I.F."/>
            <person name="Doudna J."/>
            <person name="Cate J.H.D."/>
            <person name="Banfield J.F."/>
        </authorList>
    </citation>
    <scope>NUCLEOTIDE SEQUENCE</scope>
    <source>
        <strain evidence="2">NC_groundwater_580_Pr5_B-0.1um_64_19</strain>
    </source>
</reference>
<sequence length="193" mass="21597">MAIDRNEAWKLLCEYTQSESLRKHALAVEACVRAYARKFGEDENDWGCVALLHDFDYEKYPTPAEHPFVGSKILEERGYPDWFRRAILSHAEYSNVARLTKLEHALFACDELAGFITASALVKPGKSLAEVEAKSVRKKMKDKAFARSVSREDITKGAEELGVDLEEHIAFCIEAMKGIAKELGLEGIATAQS</sequence>
<dbReference type="InterPro" id="IPR006675">
    <property type="entry name" value="HDIG_dom"/>
</dbReference>
<organism evidence="2 3">
    <name type="scientific">Candidatus Korobacter versatilis</name>
    <dbReference type="NCBI Taxonomy" id="658062"/>
    <lineage>
        <taxon>Bacteria</taxon>
        <taxon>Pseudomonadati</taxon>
        <taxon>Acidobacteriota</taxon>
        <taxon>Terriglobia</taxon>
        <taxon>Terriglobales</taxon>
        <taxon>Candidatus Korobacteraceae</taxon>
        <taxon>Candidatus Korobacter</taxon>
    </lineage>
</organism>
<dbReference type="Pfam" id="PF01966">
    <property type="entry name" value="HD"/>
    <property type="match status" value="1"/>
</dbReference>
<evidence type="ECO:0000259" key="1">
    <source>
        <dbReference type="Pfam" id="PF01966"/>
    </source>
</evidence>
<feature type="domain" description="HD" evidence="1">
    <location>
        <begin position="23"/>
        <end position="112"/>
    </location>
</feature>
<comment type="caution">
    <text evidence="2">The sequence shown here is derived from an EMBL/GenBank/DDBJ whole genome shotgun (WGS) entry which is preliminary data.</text>
</comment>
<dbReference type="SUPFAM" id="SSF109604">
    <property type="entry name" value="HD-domain/PDEase-like"/>
    <property type="match status" value="1"/>
</dbReference>
<evidence type="ECO:0000313" key="3">
    <source>
        <dbReference type="Proteomes" id="UP000779809"/>
    </source>
</evidence>